<dbReference type="Proteomes" id="UP000607653">
    <property type="component" value="Unassembled WGS sequence"/>
</dbReference>
<gene>
    <name evidence="1" type="ORF">HUJ06_007276</name>
</gene>
<protein>
    <submittedName>
        <fullName evidence="1">Uncharacterized protein</fullName>
    </submittedName>
</protein>
<dbReference type="EMBL" id="DUZY01000004">
    <property type="protein sequence ID" value="DAD36635.1"/>
    <property type="molecule type" value="Genomic_DNA"/>
</dbReference>
<dbReference type="AlphaFoldDB" id="A0A822YZI5"/>
<evidence type="ECO:0000313" key="2">
    <source>
        <dbReference type="Proteomes" id="UP000607653"/>
    </source>
</evidence>
<comment type="caution">
    <text evidence="1">The sequence shown here is derived from an EMBL/GenBank/DDBJ whole genome shotgun (WGS) entry which is preliminary data.</text>
</comment>
<reference evidence="1 2" key="1">
    <citation type="journal article" date="2020" name="Mol. Biol. Evol.">
        <title>Distinct Expression and Methylation Patterns for Genes with Different Fates following a Single Whole-Genome Duplication in Flowering Plants.</title>
        <authorList>
            <person name="Shi T."/>
            <person name="Rahmani R.S."/>
            <person name="Gugger P.F."/>
            <person name="Wang M."/>
            <person name="Li H."/>
            <person name="Zhang Y."/>
            <person name="Li Z."/>
            <person name="Wang Q."/>
            <person name="Van de Peer Y."/>
            <person name="Marchal K."/>
            <person name="Chen J."/>
        </authorList>
    </citation>
    <scope>NUCLEOTIDE SEQUENCE [LARGE SCALE GENOMIC DNA]</scope>
    <source>
        <tissue evidence="1">Leaf</tissue>
    </source>
</reference>
<proteinExistence type="predicted"/>
<sequence length="87" mass="10101">MGNNLNRPFSFLKARGMIQSSDLVIALSDMLQSIQVITSLEEQIFTWKFEVFLSFDYDFLGFDNYLRLGNYVFNNNSQLKIQQLGCC</sequence>
<name>A0A822YZI5_NELNU</name>
<accession>A0A822YZI5</accession>
<evidence type="ECO:0000313" key="1">
    <source>
        <dbReference type="EMBL" id="DAD36635.1"/>
    </source>
</evidence>
<organism evidence="1 2">
    <name type="scientific">Nelumbo nucifera</name>
    <name type="common">Sacred lotus</name>
    <dbReference type="NCBI Taxonomy" id="4432"/>
    <lineage>
        <taxon>Eukaryota</taxon>
        <taxon>Viridiplantae</taxon>
        <taxon>Streptophyta</taxon>
        <taxon>Embryophyta</taxon>
        <taxon>Tracheophyta</taxon>
        <taxon>Spermatophyta</taxon>
        <taxon>Magnoliopsida</taxon>
        <taxon>Proteales</taxon>
        <taxon>Nelumbonaceae</taxon>
        <taxon>Nelumbo</taxon>
    </lineage>
</organism>
<keyword evidence="2" id="KW-1185">Reference proteome</keyword>